<dbReference type="SMART" id="SM00382">
    <property type="entry name" value="AAA"/>
    <property type="match status" value="1"/>
</dbReference>
<dbReference type="InterPro" id="IPR050763">
    <property type="entry name" value="ABC_transporter_ATP-binding"/>
</dbReference>
<proteinExistence type="inferred from homology"/>
<dbReference type="InterPro" id="IPR003439">
    <property type="entry name" value="ABC_transporter-like_ATP-bd"/>
</dbReference>
<evidence type="ECO:0000313" key="7">
    <source>
        <dbReference type="Proteomes" id="UP000177698"/>
    </source>
</evidence>
<dbReference type="InterPro" id="IPR027417">
    <property type="entry name" value="P-loop_NTPase"/>
</dbReference>
<dbReference type="PROSITE" id="PS00211">
    <property type="entry name" value="ABC_TRANSPORTER_1"/>
    <property type="match status" value="1"/>
</dbReference>
<reference evidence="6 7" key="1">
    <citation type="journal article" date="2016" name="Nat. Commun.">
        <title>Thousands of microbial genomes shed light on interconnected biogeochemical processes in an aquifer system.</title>
        <authorList>
            <person name="Anantharaman K."/>
            <person name="Brown C.T."/>
            <person name="Hug L.A."/>
            <person name="Sharon I."/>
            <person name="Castelle C.J."/>
            <person name="Probst A.J."/>
            <person name="Thomas B.C."/>
            <person name="Singh A."/>
            <person name="Wilkins M.J."/>
            <person name="Karaoz U."/>
            <person name="Brodie E.L."/>
            <person name="Williams K.H."/>
            <person name="Hubbard S.S."/>
            <person name="Banfield J.F."/>
        </authorList>
    </citation>
    <scope>NUCLEOTIDE SEQUENCE [LARGE SCALE GENOMIC DNA]</scope>
</reference>
<dbReference type="GO" id="GO:0016887">
    <property type="term" value="F:ATP hydrolysis activity"/>
    <property type="evidence" value="ECO:0007669"/>
    <property type="project" value="InterPro"/>
</dbReference>
<dbReference type="EMBL" id="MGAG01000003">
    <property type="protein sequence ID" value="OGK42200.1"/>
    <property type="molecule type" value="Genomic_DNA"/>
</dbReference>
<dbReference type="CDD" id="cd03230">
    <property type="entry name" value="ABC_DR_subfamily_A"/>
    <property type="match status" value="1"/>
</dbReference>
<dbReference type="PROSITE" id="PS50893">
    <property type="entry name" value="ABC_TRANSPORTER_2"/>
    <property type="match status" value="1"/>
</dbReference>
<evidence type="ECO:0000256" key="3">
    <source>
        <dbReference type="ARBA" id="ARBA00022741"/>
    </source>
</evidence>
<keyword evidence="4" id="KW-0067">ATP-binding</keyword>
<gene>
    <name evidence="6" type="ORF">A2954_04275</name>
</gene>
<evidence type="ECO:0000256" key="1">
    <source>
        <dbReference type="ARBA" id="ARBA00005417"/>
    </source>
</evidence>
<dbReference type="InterPro" id="IPR003593">
    <property type="entry name" value="AAA+_ATPase"/>
</dbReference>
<keyword evidence="2" id="KW-0813">Transport</keyword>
<keyword evidence="3" id="KW-0547">Nucleotide-binding</keyword>
<dbReference type="AlphaFoldDB" id="A0A1F7IFU2"/>
<dbReference type="STRING" id="1802056.A2954_04275"/>
<dbReference type="GO" id="GO:0005524">
    <property type="term" value="F:ATP binding"/>
    <property type="evidence" value="ECO:0007669"/>
    <property type="project" value="UniProtKB-KW"/>
</dbReference>
<evidence type="ECO:0000313" key="6">
    <source>
        <dbReference type="EMBL" id="OGK42200.1"/>
    </source>
</evidence>
<dbReference type="PANTHER" id="PTHR42711">
    <property type="entry name" value="ABC TRANSPORTER ATP-BINDING PROTEIN"/>
    <property type="match status" value="1"/>
</dbReference>
<sequence length="320" mass="36590">MDVLQAKNLSKKFSTKGRSPFGRGYFTAVDKISFNLKEGEILGLLGPNGAGKTTTIQILLGITTPTSGTIEYFDMNFFKLPKDCLKKINFTSAFNTLQGRNTVKENLLVFSYLYEVSNPYKKIKELVEYFDAKDLLNKIYWELSSGQRTRVNFIKALLNDPKIILMDEPTASLDPDIADKTLYLIEKLKTDKKLSILYTSHNMTEVTRICDRVIFLDRGKIVAQDTPVGLTKRIETAKVVLTYSTEKALIEAYVKEKKLIHIFKKNNRIELEVNEKDIPKVIYGVSKTNIWVTDIELQKPTLDDVFLQIARGNRHVFKKN</sequence>
<evidence type="ECO:0000259" key="5">
    <source>
        <dbReference type="PROSITE" id="PS50893"/>
    </source>
</evidence>
<dbReference type="InterPro" id="IPR017871">
    <property type="entry name" value="ABC_transporter-like_CS"/>
</dbReference>
<comment type="caution">
    <text evidence="6">The sequence shown here is derived from an EMBL/GenBank/DDBJ whole genome shotgun (WGS) entry which is preliminary data.</text>
</comment>
<dbReference type="PANTHER" id="PTHR42711:SF5">
    <property type="entry name" value="ABC TRANSPORTER ATP-BINDING PROTEIN NATA"/>
    <property type="match status" value="1"/>
</dbReference>
<evidence type="ECO:0000256" key="4">
    <source>
        <dbReference type="ARBA" id="ARBA00022840"/>
    </source>
</evidence>
<dbReference type="Gene3D" id="3.40.50.300">
    <property type="entry name" value="P-loop containing nucleotide triphosphate hydrolases"/>
    <property type="match status" value="1"/>
</dbReference>
<dbReference type="SUPFAM" id="SSF52540">
    <property type="entry name" value="P-loop containing nucleoside triphosphate hydrolases"/>
    <property type="match status" value="1"/>
</dbReference>
<dbReference type="Pfam" id="PF00005">
    <property type="entry name" value="ABC_tran"/>
    <property type="match status" value="1"/>
</dbReference>
<protein>
    <recommendedName>
        <fullName evidence="5">ABC transporter domain-containing protein</fullName>
    </recommendedName>
</protein>
<organism evidence="6 7">
    <name type="scientific">Candidatus Roizmanbacteria bacterium RIFCSPLOWO2_01_FULL_37_12</name>
    <dbReference type="NCBI Taxonomy" id="1802056"/>
    <lineage>
        <taxon>Bacteria</taxon>
        <taxon>Candidatus Roizmaniibacteriota</taxon>
    </lineage>
</organism>
<accession>A0A1F7IFU2</accession>
<feature type="domain" description="ABC transporter" evidence="5">
    <location>
        <begin position="4"/>
        <end position="243"/>
    </location>
</feature>
<name>A0A1F7IFU2_9BACT</name>
<dbReference type="Proteomes" id="UP000177698">
    <property type="component" value="Unassembled WGS sequence"/>
</dbReference>
<comment type="similarity">
    <text evidence="1">Belongs to the ABC transporter superfamily.</text>
</comment>
<evidence type="ECO:0000256" key="2">
    <source>
        <dbReference type="ARBA" id="ARBA00022448"/>
    </source>
</evidence>